<evidence type="ECO:0000256" key="1">
    <source>
        <dbReference type="SAM" id="MobiDB-lite"/>
    </source>
</evidence>
<evidence type="ECO:0000313" key="5">
    <source>
        <dbReference type="Proteomes" id="UP000245768"/>
    </source>
</evidence>
<organism evidence="4 5">
    <name type="scientific">Acaromyces ingoldii</name>
    <dbReference type="NCBI Taxonomy" id="215250"/>
    <lineage>
        <taxon>Eukaryota</taxon>
        <taxon>Fungi</taxon>
        <taxon>Dikarya</taxon>
        <taxon>Basidiomycota</taxon>
        <taxon>Ustilaginomycotina</taxon>
        <taxon>Exobasidiomycetes</taxon>
        <taxon>Exobasidiales</taxon>
        <taxon>Cryptobasidiaceae</taxon>
        <taxon>Acaromyces</taxon>
    </lineage>
</organism>
<dbReference type="AlphaFoldDB" id="A0A316YWS5"/>
<keyword evidence="2" id="KW-1133">Transmembrane helix</keyword>
<evidence type="ECO:0000256" key="2">
    <source>
        <dbReference type="SAM" id="Phobius"/>
    </source>
</evidence>
<feature type="transmembrane region" description="Helical" evidence="2">
    <location>
        <begin position="163"/>
        <end position="184"/>
    </location>
</feature>
<dbReference type="InParanoid" id="A0A316YWS5"/>
<keyword evidence="5" id="KW-1185">Reference proteome</keyword>
<dbReference type="Proteomes" id="UP000245768">
    <property type="component" value="Unassembled WGS sequence"/>
</dbReference>
<proteinExistence type="predicted"/>
<feature type="region of interest" description="Disordered" evidence="1">
    <location>
        <begin position="129"/>
        <end position="157"/>
    </location>
</feature>
<gene>
    <name evidence="4" type="ORF">FA10DRAFT_259471</name>
</gene>
<keyword evidence="3" id="KW-0732">Signal</keyword>
<dbReference type="EMBL" id="KZ819635">
    <property type="protein sequence ID" value="PWN92245.1"/>
    <property type="molecule type" value="Genomic_DNA"/>
</dbReference>
<evidence type="ECO:0000313" key="4">
    <source>
        <dbReference type="EMBL" id="PWN92245.1"/>
    </source>
</evidence>
<dbReference type="RefSeq" id="XP_025379443.1">
    <property type="nucleotide sequence ID" value="XM_025519972.1"/>
</dbReference>
<feature type="signal peptide" evidence="3">
    <location>
        <begin position="1"/>
        <end position="25"/>
    </location>
</feature>
<evidence type="ECO:0000256" key="3">
    <source>
        <dbReference type="SAM" id="SignalP"/>
    </source>
</evidence>
<sequence>MKTTTSQLSLAFVAALAAMEMVAAAGPLPTPAAARPDMQRRQLDPFVLSSVLANSAANADLSSYYDAVGKLLTDSSALSDYEAMTTSIESSVVSDFAAQHGGSSSLASSLASSVFAGIVSDASSRQAAGTATTTSGSGASSTSQSSSGQTSTSSSSNSNGASALPFGSVALTSASLVAAVAFYLF</sequence>
<keyword evidence="2" id="KW-0472">Membrane</keyword>
<feature type="chain" id="PRO_5016258839" evidence="3">
    <location>
        <begin position="26"/>
        <end position="185"/>
    </location>
</feature>
<accession>A0A316YWS5</accession>
<reference evidence="4 5" key="1">
    <citation type="journal article" date="2018" name="Mol. Biol. Evol.">
        <title>Broad Genomic Sampling Reveals a Smut Pathogenic Ancestry of the Fungal Clade Ustilaginomycotina.</title>
        <authorList>
            <person name="Kijpornyongpan T."/>
            <person name="Mondo S.J."/>
            <person name="Barry K."/>
            <person name="Sandor L."/>
            <person name="Lee J."/>
            <person name="Lipzen A."/>
            <person name="Pangilinan J."/>
            <person name="LaButti K."/>
            <person name="Hainaut M."/>
            <person name="Henrissat B."/>
            <person name="Grigoriev I.V."/>
            <person name="Spatafora J.W."/>
            <person name="Aime M.C."/>
        </authorList>
    </citation>
    <scope>NUCLEOTIDE SEQUENCE [LARGE SCALE GENOMIC DNA]</scope>
    <source>
        <strain evidence="4 5">MCA 4198</strain>
    </source>
</reference>
<keyword evidence="2" id="KW-0812">Transmembrane</keyword>
<name>A0A316YWS5_9BASI</name>
<dbReference type="GeneID" id="37041888"/>
<protein>
    <submittedName>
        <fullName evidence="4">Uncharacterized protein</fullName>
    </submittedName>
</protein>